<dbReference type="InterPro" id="IPR036890">
    <property type="entry name" value="HATPase_C_sf"/>
</dbReference>
<keyword evidence="4" id="KW-1133">Transmembrane helix</keyword>
<dbReference type="InterPro" id="IPR005467">
    <property type="entry name" value="His_kinase_dom"/>
</dbReference>
<dbReference type="Gene3D" id="2.130.10.10">
    <property type="entry name" value="YVTN repeat-like/Quinoprotein amine dehydrogenase"/>
    <property type="match status" value="3"/>
</dbReference>
<evidence type="ECO:0000256" key="2">
    <source>
        <dbReference type="ARBA" id="ARBA00012438"/>
    </source>
</evidence>
<comment type="catalytic activity">
    <reaction evidence="1">
        <text>ATP + protein L-histidine = ADP + protein N-phospho-L-histidine.</text>
        <dbReference type="EC" id="2.7.13.3"/>
    </reaction>
</comment>
<dbReference type="InterPro" id="IPR013783">
    <property type="entry name" value="Ig-like_fold"/>
</dbReference>
<feature type="transmembrane region" description="Helical" evidence="4">
    <location>
        <begin position="760"/>
        <end position="778"/>
    </location>
</feature>
<dbReference type="PROSITE" id="PS50109">
    <property type="entry name" value="HIS_KIN"/>
    <property type="match status" value="1"/>
</dbReference>
<dbReference type="EMBL" id="CP159289">
    <property type="protein sequence ID" value="XCH22998.1"/>
    <property type="molecule type" value="Genomic_DNA"/>
</dbReference>
<dbReference type="SUPFAM" id="SSF63829">
    <property type="entry name" value="Calcium-dependent phosphotriesterase"/>
    <property type="match status" value="1"/>
</dbReference>
<reference evidence="6" key="1">
    <citation type="submission" date="2024-06" db="EMBL/GenBank/DDBJ databases">
        <title>Sequencing and assembly of the genome of Dyadobacter sp. strain 676, a symbiont of Cyamopsis tetragonoloba.</title>
        <authorList>
            <person name="Guro P."/>
            <person name="Sazanova A."/>
            <person name="Kuznetsova I."/>
            <person name="Belimov A."/>
            <person name="Safronova V."/>
        </authorList>
    </citation>
    <scope>NUCLEOTIDE SEQUENCE</scope>
    <source>
        <strain evidence="6">676</strain>
    </source>
</reference>
<gene>
    <name evidence="6" type="ORF">ABV298_22065</name>
</gene>
<dbReference type="EC" id="2.7.13.3" evidence="2"/>
<proteinExistence type="predicted"/>
<dbReference type="SUPFAM" id="SSF47384">
    <property type="entry name" value="Homodimeric domain of signal transducing histidine kinase"/>
    <property type="match status" value="1"/>
</dbReference>
<dbReference type="AlphaFoldDB" id="A0AAU8FFX0"/>
<evidence type="ECO:0000256" key="3">
    <source>
        <dbReference type="ARBA" id="ARBA00022553"/>
    </source>
</evidence>
<organism evidence="6">
    <name type="scientific">Dyadobacter sp. 676</name>
    <dbReference type="NCBI Taxonomy" id="3088362"/>
    <lineage>
        <taxon>Bacteria</taxon>
        <taxon>Pseudomonadati</taxon>
        <taxon>Bacteroidota</taxon>
        <taxon>Cytophagia</taxon>
        <taxon>Cytophagales</taxon>
        <taxon>Spirosomataceae</taxon>
        <taxon>Dyadobacter</taxon>
    </lineage>
</organism>
<dbReference type="InterPro" id="IPR036097">
    <property type="entry name" value="HisK_dim/P_sf"/>
</dbReference>
<evidence type="ECO:0000256" key="1">
    <source>
        <dbReference type="ARBA" id="ARBA00000085"/>
    </source>
</evidence>
<feature type="domain" description="Histidine kinase" evidence="5">
    <location>
        <begin position="830"/>
        <end position="1041"/>
    </location>
</feature>
<sequence length="1049" mass="119350">MIDFILRVFPILLFVSVPSLPAYGRQQPDSHVSRFYLEHYTDENGLPQNSVYSVVQDELGFIWLSTERGLVRFDGNEFTVFDNFGSTYSSGSIGNIGIDPRPGSRGFYAVNSDHNFIRINRGIAVADTALVAELRKLPFPYPTKHKGHLLERLPKLDDVPGLGPFVAPMGQGRYFVYDRKKLGYYDNNRLAGHIPFPDKHPWGFFRIDNSLYHWENGQLNRFRALSGRFQGRRAVFRGALVRSPAFNDPRTFEIFWNNAANQTFIRLNQSLYAVTEDGNGNLDSELILEGFDFSRDVVRAVYYDRKTERIFLGSHINGLFVLTKKRFVTLATPFPGTDQVYYGQAPIGKHSVLSSQGIVYGIDPVDGRGVARQLPLVTKSVGWDKTSIVVDTDGDIWCKNESRLMLINADGSKIKASWILPSGITQLYQGPDATIWIGTQAAGIFHIKAPLKDRARPVRFKTGPLPEVSWIQQSRNFLWIATVHGLLRVNKVSGEMVRIKDLDGIYVRSLHISPDGSEVWITSYKDGFFLLKDLKLTRFPLDRNGYLANTHCILEDRNGYFWITTNHGLFQVSKADLLNFARHGGRLYYHLYSKADGFNSNEFNGRCEPCAVRVGSDHVSFPSMNGLVWFRPESVAAEVPDRQIIINRIEIDRHTLPTGQRDVTFSQKQKELRIELLTPFFGNRHNLEFSYALQEKGAVPSETDWLSVDAVSGNKAVISISTLRKGQYTLFVRKTNGFGKDNFSYETIRIEVSPFWYQTWWFYVSLAVIVIAAMFQYAKYRTVRVRKMNLLLEKQVNERTSQLRGALQYLEKSQDEVLGQMRLQSRLMASIAHDVRSPLSAAIMVSGELQKMIRRGQYDLACEVGKNVEDSMKQVKASLEELLAYVKLRVYKHEPENEMVCLDRLVEENMELYGKNTRIYPNTFMNLIPPDTCVMTNAPLLKIIIHNVIDNANKYTDNGVIKAYVSTQADSLRLFIEDSGPGIPRRLLDWFEDEEPAQRESTHKGIGLVMVKELAPSVAENIRIEQLNPGTRVVLTFRRQAVNTGSIKA</sequence>
<dbReference type="Gene3D" id="3.30.565.10">
    <property type="entry name" value="Histidine kinase-like ATPase, C-terminal domain"/>
    <property type="match status" value="1"/>
</dbReference>
<evidence type="ECO:0000313" key="6">
    <source>
        <dbReference type="EMBL" id="XCH22998.1"/>
    </source>
</evidence>
<dbReference type="RefSeq" id="WP_353718324.1">
    <property type="nucleotide sequence ID" value="NZ_CP159289.1"/>
</dbReference>
<name>A0AAU8FFX0_9BACT</name>
<dbReference type="CDD" id="cd00082">
    <property type="entry name" value="HisKA"/>
    <property type="match status" value="1"/>
</dbReference>
<dbReference type="Pfam" id="PF02518">
    <property type="entry name" value="HATPase_c"/>
    <property type="match status" value="1"/>
</dbReference>
<dbReference type="Gene3D" id="1.10.287.130">
    <property type="match status" value="1"/>
</dbReference>
<dbReference type="Gene3D" id="2.60.40.10">
    <property type="entry name" value="Immunoglobulins"/>
    <property type="match status" value="1"/>
</dbReference>
<dbReference type="GO" id="GO:0000155">
    <property type="term" value="F:phosphorelay sensor kinase activity"/>
    <property type="evidence" value="ECO:0007669"/>
    <property type="project" value="InterPro"/>
</dbReference>
<dbReference type="InterPro" id="IPR003661">
    <property type="entry name" value="HisK_dim/P_dom"/>
</dbReference>
<dbReference type="Pfam" id="PF07494">
    <property type="entry name" value="Reg_prop"/>
    <property type="match status" value="1"/>
</dbReference>
<dbReference type="PANTHER" id="PTHR43547">
    <property type="entry name" value="TWO-COMPONENT HISTIDINE KINASE"/>
    <property type="match status" value="1"/>
</dbReference>
<evidence type="ECO:0000259" key="5">
    <source>
        <dbReference type="PROSITE" id="PS50109"/>
    </source>
</evidence>
<dbReference type="SUPFAM" id="SSF55874">
    <property type="entry name" value="ATPase domain of HSP90 chaperone/DNA topoisomerase II/histidine kinase"/>
    <property type="match status" value="1"/>
</dbReference>
<keyword evidence="3" id="KW-0597">Phosphoprotein</keyword>
<dbReference type="PANTHER" id="PTHR43547:SF2">
    <property type="entry name" value="HYBRID SIGNAL TRANSDUCTION HISTIDINE KINASE C"/>
    <property type="match status" value="1"/>
</dbReference>
<dbReference type="SMART" id="SM00387">
    <property type="entry name" value="HATPase_c"/>
    <property type="match status" value="1"/>
</dbReference>
<protein>
    <recommendedName>
        <fullName evidence="2">histidine kinase</fullName>
        <ecNumber evidence="2">2.7.13.3</ecNumber>
    </recommendedName>
</protein>
<keyword evidence="4" id="KW-0812">Transmembrane</keyword>
<dbReference type="InterPro" id="IPR003594">
    <property type="entry name" value="HATPase_dom"/>
</dbReference>
<accession>A0AAU8FFX0</accession>
<keyword evidence="4" id="KW-0472">Membrane</keyword>
<evidence type="ECO:0000256" key="4">
    <source>
        <dbReference type="SAM" id="Phobius"/>
    </source>
</evidence>
<dbReference type="InterPro" id="IPR011110">
    <property type="entry name" value="Reg_prop"/>
</dbReference>
<dbReference type="InterPro" id="IPR015943">
    <property type="entry name" value="WD40/YVTN_repeat-like_dom_sf"/>
</dbReference>